<dbReference type="InterPro" id="IPR036378">
    <property type="entry name" value="FAS1_dom_sf"/>
</dbReference>
<evidence type="ECO:0000313" key="7">
    <source>
        <dbReference type="EMBL" id="CAJ98661.1"/>
    </source>
</evidence>
<evidence type="ECO:0000259" key="6">
    <source>
        <dbReference type="PROSITE" id="PS50213"/>
    </source>
</evidence>
<dbReference type="PANTHER" id="PTHR13859:SF11">
    <property type="entry name" value="GRUNGE, ISOFORM J"/>
    <property type="match status" value="1"/>
</dbReference>
<organism evidence="7">
    <name type="scientific">Chlamydomonas reinhardtii</name>
    <name type="common">Chlamydomonas smithii</name>
    <dbReference type="NCBI Taxonomy" id="3055"/>
    <lineage>
        <taxon>Eukaryota</taxon>
        <taxon>Viridiplantae</taxon>
        <taxon>Chlorophyta</taxon>
        <taxon>core chlorophytes</taxon>
        <taxon>Chlorophyceae</taxon>
        <taxon>CS clade</taxon>
        <taxon>Chlamydomonadales</taxon>
        <taxon>Chlamydomonadaceae</taxon>
        <taxon>Chlamydomonas</taxon>
    </lineage>
</organism>
<sequence>MEDGDNLQFCVPSHGFCAMASTVPLRRMLINIPNRFNATQFLDLLAWNVTVEPSGVASMPVYKAQILANTILSGCYNPPTAPGSQNVGNAVRKLVDTDNFAWETALGWSVDVGIVVQKTPYTGTCGNNVTVIGTATSGAAINLPNVDLENLGYCTQCTTYDNDTMLYSGCSFTVYSISTGGASGFDTVNGVQQITTLGYRRGRSPVAYWVPHDIVVGTYDNPTGYVQLIDRIILSPRLPPPPPSPLPPSPPPAPFPPPPFTGLRPLLEGNSNFNDCAAKLFAATNYYPYVEQFDTSGWTLFIPTDDGCQAALTAYDPATYNGNLTQNVNTAISNGYARTLVKNMLVVNAYLSSGSINNLTTAVTDQGLYGNTSVGTNTLTFLKTSVITVSQQYPGFPKMTSNITIADIPVQRNPNALGGVGLAGYVQMTTMLFTPPLAFQAQSPPPSPAPPLPPPSPPLPPPPVAFPNGFQDYLNANPELSILNALLSCTNSTTTIQNLLNQGAQYTLLAPTDTAFSSFFSSNNIGGNWRDVLCNTTNGQNTKTAQLLAVHVIAGANFAVNITANNNTAANLYNYAFSAGFKIQLLNLGGVYTVRQQMPITSQTFVAGKYDNAINGTAAVAHMITAVLALPVPFPPPPPPPPPPGNGPAGAAAVSVYVGLRNEPEAALFVNLVDKFNVTLPSGVSTPATAYLNTPDTVATVLVPSVNAMNGFFSRIAFSGTPMSYADCIAPTGGANVVAAKTAVCAAIVQFAVLPGAQFLPSFIPATYNVSGAATVGVSDAASMYAALGNVTGYGATTASKLYYKLNTTPPVNAATLAFQTTTNPPCVGIASNIKGPIPAGVPNFLSKLQGMIYVVSQVLFPKEAYDIAVNAGATFSGCP</sequence>
<accession>A1IVY2</accession>
<feature type="region of interest" description="Disordered" evidence="5">
    <location>
        <begin position="437"/>
        <end position="464"/>
    </location>
</feature>
<evidence type="ECO:0000256" key="1">
    <source>
        <dbReference type="ARBA" id="ARBA00004123"/>
    </source>
</evidence>
<comment type="subcellular location">
    <subcellularLocation>
        <location evidence="1">Nucleus</location>
    </subcellularLocation>
</comment>
<evidence type="ECO:0000256" key="3">
    <source>
        <dbReference type="ARBA" id="ARBA00023163"/>
    </source>
</evidence>
<evidence type="ECO:0000256" key="4">
    <source>
        <dbReference type="ARBA" id="ARBA00023242"/>
    </source>
</evidence>
<dbReference type="ProMEX" id="A1IVY2"/>
<dbReference type="Gene3D" id="2.30.180.10">
    <property type="entry name" value="FAS1 domain"/>
    <property type="match status" value="1"/>
</dbReference>
<dbReference type="AlphaFoldDB" id="A1IVY2"/>
<keyword evidence="2" id="KW-0805">Transcription regulation</keyword>
<dbReference type="EMBL" id="AM260992">
    <property type="protein sequence ID" value="CAJ98661.1"/>
    <property type="molecule type" value="mRNA"/>
</dbReference>
<name>A1IVY2_CHLRE</name>
<feature type="region of interest" description="Disordered" evidence="5">
    <location>
        <begin position="237"/>
        <end position="258"/>
    </location>
</feature>
<evidence type="ECO:0000256" key="5">
    <source>
        <dbReference type="SAM" id="MobiDB-lite"/>
    </source>
</evidence>
<dbReference type="GO" id="GO:0005634">
    <property type="term" value="C:nucleus"/>
    <property type="evidence" value="ECO:0007669"/>
    <property type="project" value="UniProtKB-SubCell"/>
</dbReference>
<feature type="domain" description="FAS1" evidence="6">
    <location>
        <begin position="467"/>
        <end position="628"/>
    </location>
</feature>
<dbReference type="InterPro" id="IPR000782">
    <property type="entry name" value="FAS1_domain"/>
</dbReference>
<protein>
    <submittedName>
        <fullName evidence="7">Cell wall glycoprotein GP3</fullName>
    </submittedName>
</protein>
<gene>
    <name evidence="7" type="primary">gp3</name>
</gene>
<dbReference type="SUPFAM" id="SSF82153">
    <property type="entry name" value="FAS1 domain"/>
    <property type="match status" value="2"/>
</dbReference>
<keyword evidence="3" id="KW-0804">Transcription</keyword>
<dbReference type="PANTHER" id="PTHR13859">
    <property type="entry name" value="ATROPHIN-RELATED"/>
    <property type="match status" value="1"/>
</dbReference>
<keyword evidence="4" id="KW-0539">Nucleus</keyword>
<dbReference type="PROSITE" id="PS50213">
    <property type="entry name" value="FAS1"/>
    <property type="match status" value="1"/>
</dbReference>
<dbReference type="ExpressionAtlas" id="A1IVY2">
    <property type="expression patterns" value="differential"/>
</dbReference>
<evidence type="ECO:0000256" key="2">
    <source>
        <dbReference type="ARBA" id="ARBA00023015"/>
    </source>
</evidence>
<reference evidence="7" key="1">
    <citation type="journal article" date="2010" name="Mol. Microbiol.">
        <title>Generation of the heterodimeric precursor GP3 of the Chlamydomonas cell wall.</title>
        <authorList>
            <person name="Voigt J."/>
            <person name="Kiess M."/>
            <person name="Getzlaff R."/>
            <person name="Wostemeyer J."/>
            <person name="Frank R."/>
        </authorList>
    </citation>
    <scope>NUCLEOTIDE SEQUENCE</scope>
</reference>
<feature type="compositionally biased region" description="Pro residues" evidence="5">
    <location>
        <begin position="443"/>
        <end position="464"/>
    </location>
</feature>
<dbReference type="Pfam" id="PF02469">
    <property type="entry name" value="Fasciclin"/>
    <property type="match status" value="1"/>
</dbReference>
<proteinExistence type="evidence at transcript level"/>